<dbReference type="PANTHER" id="PTHR31215">
    <property type="entry name" value="OS05G0510400 PROTEIN-RELATED"/>
    <property type="match status" value="1"/>
</dbReference>
<dbReference type="AlphaFoldDB" id="A0AAQ3JXB5"/>
<evidence type="ECO:0000256" key="1">
    <source>
        <dbReference type="SAM" id="MobiDB-lite"/>
    </source>
</evidence>
<dbReference type="EMBL" id="CP136891">
    <property type="protein sequence ID" value="WOK97093.1"/>
    <property type="molecule type" value="Genomic_DNA"/>
</dbReference>
<dbReference type="InterPro" id="IPR001810">
    <property type="entry name" value="F-box_dom"/>
</dbReference>
<gene>
    <name evidence="3" type="ORF">Cni_G05801</name>
</gene>
<feature type="region of interest" description="Disordered" evidence="1">
    <location>
        <begin position="1"/>
        <end position="23"/>
    </location>
</feature>
<evidence type="ECO:0000313" key="3">
    <source>
        <dbReference type="EMBL" id="WOK97093.1"/>
    </source>
</evidence>
<name>A0AAQ3JXB5_9LILI</name>
<dbReference type="InterPro" id="IPR036047">
    <property type="entry name" value="F-box-like_dom_sf"/>
</dbReference>
<proteinExistence type="predicted"/>
<keyword evidence="4" id="KW-1185">Reference proteome</keyword>
<protein>
    <recommendedName>
        <fullName evidence="2">F-box domain-containing protein</fullName>
    </recommendedName>
</protein>
<dbReference type="SUPFAM" id="SSF81383">
    <property type="entry name" value="F-box domain"/>
    <property type="match status" value="1"/>
</dbReference>
<evidence type="ECO:0000259" key="2">
    <source>
        <dbReference type="Pfam" id="PF12937"/>
    </source>
</evidence>
<dbReference type="Gene3D" id="1.20.1280.50">
    <property type="match status" value="1"/>
</dbReference>
<reference evidence="3 4" key="1">
    <citation type="submission" date="2023-10" db="EMBL/GenBank/DDBJ databases">
        <title>Chromosome-scale genome assembly provides insights into flower coloration mechanisms of Canna indica.</title>
        <authorList>
            <person name="Li C."/>
        </authorList>
    </citation>
    <scope>NUCLEOTIDE SEQUENCE [LARGE SCALE GENOMIC DNA]</scope>
    <source>
        <tissue evidence="3">Flower</tissue>
    </source>
</reference>
<accession>A0AAQ3JXB5</accession>
<dbReference type="Proteomes" id="UP001327560">
    <property type="component" value="Chromosome 2"/>
</dbReference>
<evidence type="ECO:0000313" key="4">
    <source>
        <dbReference type="Proteomes" id="UP001327560"/>
    </source>
</evidence>
<sequence>MSTPPEGTTKDADEWRRDPAAKEAKADEGIDHFDRLPDSVLLAIFNLLGDVKELGRCCVVSRRFHAIAALVDRVIVRVDCVISDDPSSSAWMFGGGDKARGVFSHLVRVVLSGLVRPLQALGQIIDPTSAVSLSRSRSLSSSASFSSSEVSHHSPAEVLRNFKEIRYLRIELPAGELGVNDGVFLKWKAEFGSSLDNCVILGASSVLPSPLVSTDPPSPKSISRFQEAVEDEESEITPDSLNADKILKRRLFWTISCLIAASARHYLLRPIIAEHETLEKLELTDLDGQGMLTMNRRQLQKFGVKPAAASGSSQRTLMPALSIRLWHSPHLELLSGVVLKGATLVAVRPSEQWRREVADGGVSGCAVESPDSSWISNAFDEPYRSGSRILLKGTAFFFEMNSF</sequence>
<dbReference type="Pfam" id="PF12937">
    <property type="entry name" value="F-box-like"/>
    <property type="match status" value="1"/>
</dbReference>
<dbReference type="InterPro" id="IPR044809">
    <property type="entry name" value="AUF1-like"/>
</dbReference>
<feature type="compositionally biased region" description="Basic and acidic residues" evidence="1">
    <location>
        <begin position="8"/>
        <end position="23"/>
    </location>
</feature>
<feature type="domain" description="F-box" evidence="2">
    <location>
        <begin position="33"/>
        <end position="68"/>
    </location>
</feature>
<organism evidence="3 4">
    <name type="scientific">Canna indica</name>
    <name type="common">Indian-shot</name>
    <dbReference type="NCBI Taxonomy" id="4628"/>
    <lineage>
        <taxon>Eukaryota</taxon>
        <taxon>Viridiplantae</taxon>
        <taxon>Streptophyta</taxon>
        <taxon>Embryophyta</taxon>
        <taxon>Tracheophyta</taxon>
        <taxon>Spermatophyta</taxon>
        <taxon>Magnoliopsida</taxon>
        <taxon>Liliopsida</taxon>
        <taxon>Zingiberales</taxon>
        <taxon>Cannaceae</taxon>
        <taxon>Canna</taxon>
    </lineage>
</organism>